<keyword evidence="2" id="KW-1185">Reference proteome</keyword>
<gene>
    <name evidence="1" type="ORF">GCM10023340_07070</name>
</gene>
<dbReference type="Pfam" id="PF19671">
    <property type="entry name" value="DUF6174"/>
    <property type="match status" value="1"/>
</dbReference>
<comment type="caution">
    <text evidence="1">The sequence shown here is derived from an EMBL/GenBank/DDBJ whole genome shotgun (WGS) entry which is preliminary data.</text>
</comment>
<sequence>MPTRPARALSLLLAGAVVGPIGLGLGAGPAQARPAPGAATTQVVTSAPVPAAPYRIEPFAPRRTDPVRLRRQWNVWRSQDLPRYLTDVRRSCECVQRRPVRTSVDGRRVLSVSYVGGRELRRHGWEVAELYRLLRRGYAEADDVRVRFRDGVPRSIAIDWDRDIADEETFLSVRLVPVG</sequence>
<organism evidence="1 2">
    <name type="scientific">Nocardioides marinquilinus</name>
    <dbReference type="NCBI Taxonomy" id="1210400"/>
    <lineage>
        <taxon>Bacteria</taxon>
        <taxon>Bacillati</taxon>
        <taxon>Actinomycetota</taxon>
        <taxon>Actinomycetes</taxon>
        <taxon>Propionibacteriales</taxon>
        <taxon>Nocardioidaceae</taxon>
        <taxon>Nocardioides</taxon>
    </lineage>
</organism>
<proteinExistence type="predicted"/>
<dbReference type="InterPro" id="IPR046172">
    <property type="entry name" value="DUF6174"/>
</dbReference>
<protein>
    <submittedName>
        <fullName evidence="1">Uncharacterized protein</fullName>
    </submittedName>
</protein>
<name>A0ABP9P9A7_9ACTN</name>
<dbReference type="EMBL" id="BAABKG010000001">
    <property type="protein sequence ID" value="GAA5142860.1"/>
    <property type="molecule type" value="Genomic_DNA"/>
</dbReference>
<dbReference type="RefSeq" id="WP_345454577.1">
    <property type="nucleotide sequence ID" value="NZ_BAABKG010000001.1"/>
</dbReference>
<evidence type="ECO:0000313" key="1">
    <source>
        <dbReference type="EMBL" id="GAA5142860.1"/>
    </source>
</evidence>
<accession>A0ABP9P9A7</accession>
<reference evidence="2" key="1">
    <citation type="journal article" date="2019" name="Int. J. Syst. Evol. Microbiol.">
        <title>The Global Catalogue of Microorganisms (GCM) 10K type strain sequencing project: providing services to taxonomists for standard genome sequencing and annotation.</title>
        <authorList>
            <consortium name="The Broad Institute Genomics Platform"/>
            <consortium name="The Broad Institute Genome Sequencing Center for Infectious Disease"/>
            <person name="Wu L."/>
            <person name="Ma J."/>
        </authorList>
    </citation>
    <scope>NUCLEOTIDE SEQUENCE [LARGE SCALE GENOMIC DNA]</scope>
    <source>
        <strain evidence="2">JCM 18459</strain>
    </source>
</reference>
<evidence type="ECO:0000313" key="2">
    <source>
        <dbReference type="Proteomes" id="UP001500221"/>
    </source>
</evidence>
<dbReference type="Proteomes" id="UP001500221">
    <property type="component" value="Unassembled WGS sequence"/>
</dbReference>